<organism evidence="2 3">
    <name type="scientific">Zizania palustris</name>
    <name type="common">Northern wild rice</name>
    <dbReference type="NCBI Taxonomy" id="103762"/>
    <lineage>
        <taxon>Eukaryota</taxon>
        <taxon>Viridiplantae</taxon>
        <taxon>Streptophyta</taxon>
        <taxon>Embryophyta</taxon>
        <taxon>Tracheophyta</taxon>
        <taxon>Spermatophyta</taxon>
        <taxon>Magnoliopsida</taxon>
        <taxon>Liliopsida</taxon>
        <taxon>Poales</taxon>
        <taxon>Poaceae</taxon>
        <taxon>BOP clade</taxon>
        <taxon>Oryzoideae</taxon>
        <taxon>Oryzeae</taxon>
        <taxon>Zizaniinae</taxon>
        <taxon>Zizania</taxon>
    </lineage>
</organism>
<reference evidence="2" key="2">
    <citation type="submission" date="2021-02" db="EMBL/GenBank/DDBJ databases">
        <authorList>
            <person name="Kimball J.A."/>
            <person name="Haas M.W."/>
            <person name="Macchietto M."/>
            <person name="Kono T."/>
            <person name="Duquette J."/>
            <person name="Shao M."/>
        </authorList>
    </citation>
    <scope>NUCLEOTIDE SEQUENCE</scope>
    <source>
        <tissue evidence="2">Fresh leaf tissue</tissue>
    </source>
</reference>
<evidence type="ECO:0000256" key="1">
    <source>
        <dbReference type="SAM" id="MobiDB-lite"/>
    </source>
</evidence>
<dbReference type="AlphaFoldDB" id="A0A8J5SUI6"/>
<dbReference type="Proteomes" id="UP000729402">
    <property type="component" value="Unassembled WGS sequence"/>
</dbReference>
<name>A0A8J5SUI6_ZIZPA</name>
<feature type="region of interest" description="Disordered" evidence="1">
    <location>
        <begin position="43"/>
        <end position="74"/>
    </location>
</feature>
<evidence type="ECO:0000313" key="3">
    <source>
        <dbReference type="Proteomes" id="UP000729402"/>
    </source>
</evidence>
<dbReference type="EMBL" id="JAAALK010000286">
    <property type="protein sequence ID" value="KAG8061959.1"/>
    <property type="molecule type" value="Genomic_DNA"/>
</dbReference>
<proteinExistence type="predicted"/>
<gene>
    <name evidence="2" type="ORF">GUJ93_ZPchr0003g18247</name>
</gene>
<reference evidence="2" key="1">
    <citation type="journal article" date="2021" name="bioRxiv">
        <title>Whole Genome Assembly and Annotation of Northern Wild Rice, Zizania palustris L., Supports a Whole Genome Duplication in the Zizania Genus.</title>
        <authorList>
            <person name="Haas M."/>
            <person name="Kono T."/>
            <person name="Macchietto M."/>
            <person name="Millas R."/>
            <person name="McGilp L."/>
            <person name="Shao M."/>
            <person name="Duquette J."/>
            <person name="Hirsch C.N."/>
            <person name="Kimball J."/>
        </authorList>
    </citation>
    <scope>NUCLEOTIDE SEQUENCE</scope>
    <source>
        <tissue evidence="2">Fresh leaf tissue</tissue>
    </source>
</reference>
<protein>
    <submittedName>
        <fullName evidence="2">Uncharacterized protein</fullName>
    </submittedName>
</protein>
<evidence type="ECO:0000313" key="2">
    <source>
        <dbReference type="EMBL" id="KAG8061959.1"/>
    </source>
</evidence>
<sequence length="74" mass="8116">MDGHDRPNATWDTLESSAYGREELQRVVGLVWPCMARRPAGVRVRGGSAEVVDDSTSRAPPPIHPDFGESSLLR</sequence>
<comment type="caution">
    <text evidence="2">The sequence shown here is derived from an EMBL/GenBank/DDBJ whole genome shotgun (WGS) entry which is preliminary data.</text>
</comment>
<accession>A0A8J5SUI6</accession>
<keyword evidence="3" id="KW-1185">Reference proteome</keyword>